<name>A0A285EIL2_9ACTN</name>
<feature type="transmembrane region" description="Helical" evidence="2">
    <location>
        <begin position="28"/>
        <end position="50"/>
    </location>
</feature>
<dbReference type="RefSeq" id="WP_097207777.1">
    <property type="nucleotide sequence ID" value="NZ_JACHXB010000007.1"/>
</dbReference>
<evidence type="ECO:0000313" key="3">
    <source>
        <dbReference type="EMBL" id="SNX97841.1"/>
    </source>
</evidence>
<gene>
    <name evidence="3" type="ORF">SAMN06893097_108206</name>
</gene>
<keyword evidence="4" id="KW-1185">Reference proteome</keyword>
<dbReference type="AlphaFoldDB" id="A0A285EIL2"/>
<feature type="transmembrane region" description="Helical" evidence="2">
    <location>
        <begin position="6"/>
        <end position="23"/>
    </location>
</feature>
<evidence type="ECO:0000256" key="2">
    <source>
        <dbReference type="SAM" id="Phobius"/>
    </source>
</evidence>
<feature type="transmembrane region" description="Helical" evidence="2">
    <location>
        <begin position="392"/>
        <end position="415"/>
    </location>
</feature>
<keyword evidence="2" id="KW-0812">Transmembrane</keyword>
<reference evidence="3 4" key="1">
    <citation type="submission" date="2017-09" db="EMBL/GenBank/DDBJ databases">
        <authorList>
            <person name="Ehlers B."/>
            <person name="Leendertz F.H."/>
        </authorList>
    </citation>
    <scope>NUCLEOTIDE SEQUENCE [LARGE SCALE GENOMIC DNA]</scope>
    <source>
        <strain evidence="3 4">DSM 46844</strain>
    </source>
</reference>
<feature type="compositionally biased region" description="Acidic residues" evidence="1">
    <location>
        <begin position="232"/>
        <end position="241"/>
    </location>
</feature>
<evidence type="ECO:0000256" key="1">
    <source>
        <dbReference type="SAM" id="MobiDB-lite"/>
    </source>
</evidence>
<organism evidence="3 4">
    <name type="scientific">Geodermatophilus sabuli</name>
    <dbReference type="NCBI Taxonomy" id="1564158"/>
    <lineage>
        <taxon>Bacteria</taxon>
        <taxon>Bacillati</taxon>
        <taxon>Actinomycetota</taxon>
        <taxon>Actinomycetes</taxon>
        <taxon>Geodermatophilales</taxon>
        <taxon>Geodermatophilaceae</taxon>
        <taxon>Geodermatophilus</taxon>
    </lineage>
</organism>
<feature type="transmembrane region" description="Helical" evidence="2">
    <location>
        <begin position="360"/>
        <end position="380"/>
    </location>
</feature>
<protein>
    <submittedName>
        <fullName evidence="3">Uncharacterized protein</fullName>
    </submittedName>
</protein>
<feature type="transmembrane region" description="Helical" evidence="2">
    <location>
        <begin position="102"/>
        <end position="120"/>
    </location>
</feature>
<evidence type="ECO:0000313" key="4">
    <source>
        <dbReference type="Proteomes" id="UP000219514"/>
    </source>
</evidence>
<proteinExistence type="predicted"/>
<feature type="compositionally biased region" description="Gly residues" evidence="1">
    <location>
        <begin position="244"/>
        <end position="266"/>
    </location>
</feature>
<accession>A0A285EIL2</accession>
<feature type="region of interest" description="Disordered" evidence="1">
    <location>
        <begin position="222"/>
        <end position="287"/>
    </location>
</feature>
<keyword evidence="2" id="KW-0472">Membrane</keyword>
<feature type="transmembrane region" description="Helical" evidence="2">
    <location>
        <begin position="327"/>
        <end position="348"/>
    </location>
</feature>
<keyword evidence="2" id="KW-1133">Transmembrane helix</keyword>
<feature type="transmembrane region" description="Helical" evidence="2">
    <location>
        <begin position="538"/>
        <end position="556"/>
    </location>
</feature>
<sequence>MQLTAAHWVFLAGVVVILATMIMRKNIVVPAVVATFLTALVWSGSLATGLSSVFNASLVAATSLFNIFLIIAMVTAMLRSLEGLGSDKRMVTPFRRVMRNAHLSWWTLVIVTYFISLFFWPTPAVPLVGAVLVPVAIRSGLRPLAVGFTIAIAGQGMALSADYVIGVAPQLSATAANADPAVVADRGLVLSLIVGGVALAIGYIMEIRKMRRPSEDLLSEWENAADRRSDSADAEAIEDASDQGGTGGSGGAGLPADGTGGGGPSVGGQRELVGVASGSGSRPRDEAETIAARLSKGRALIGTPAGGPVPPEGHTITPVEKPLASKAFALLVPLAYLALIVYLVVASVSDSVPDLQGGDAAALVGGIALLVTFGAAYARGGNKFLETSADHIVDGLVFAFKAMGVVLPIAGFFFLGNEEFAATILSIPEGEPAPNLLFDLVVAGQDQLPANALLTAFGVMIVGVVAGLDGSGFSGLPLTGALAGSLSEGAGVSSPTLAAIGQMGNIWSGGGTLVAWSSLLAVAGFVRVPAVELARRCFLPVMAGLVVATVLGVLIFG</sequence>
<dbReference type="Proteomes" id="UP000219514">
    <property type="component" value="Unassembled WGS sequence"/>
</dbReference>
<feature type="transmembrane region" description="Helical" evidence="2">
    <location>
        <begin position="187"/>
        <end position="205"/>
    </location>
</feature>
<feature type="transmembrane region" description="Helical" evidence="2">
    <location>
        <begin position="448"/>
        <end position="468"/>
    </location>
</feature>
<feature type="transmembrane region" description="Helical" evidence="2">
    <location>
        <begin position="506"/>
        <end position="526"/>
    </location>
</feature>
<dbReference type="EMBL" id="OBDO01000008">
    <property type="protein sequence ID" value="SNX97841.1"/>
    <property type="molecule type" value="Genomic_DNA"/>
</dbReference>
<dbReference type="OrthoDB" id="8641791at2"/>
<feature type="transmembrane region" description="Helical" evidence="2">
    <location>
        <begin position="56"/>
        <end position="81"/>
    </location>
</feature>